<evidence type="ECO:0000313" key="1">
    <source>
        <dbReference type="EMBL" id="SHF80256.1"/>
    </source>
</evidence>
<evidence type="ECO:0000313" key="2">
    <source>
        <dbReference type="Proteomes" id="UP000184144"/>
    </source>
</evidence>
<reference evidence="2" key="1">
    <citation type="submission" date="2016-11" db="EMBL/GenBank/DDBJ databases">
        <authorList>
            <person name="Varghese N."/>
            <person name="Submissions S."/>
        </authorList>
    </citation>
    <scope>NUCLEOTIDE SEQUENCE [LARGE SCALE GENOMIC DNA]</scope>
    <source>
        <strain evidence="2">DSM 100566</strain>
    </source>
</reference>
<dbReference type="RefSeq" id="WP_073146221.1">
    <property type="nucleotide sequence ID" value="NZ_FQUV01000013.1"/>
</dbReference>
<dbReference type="AlphaFoldDB" id="A0A1M5EM51"/>
<dbReference type="Pfam" id="PF19648">
    <property type="entry name" value="DUF6151"/>
    <property type="match status" value="1"/>
</dbReference>
<dbReference type="InterPro" id="IPR011057">
    <property type="entry name" value="Mss4-like_sf"/>
</dbReference>
<gene>
    <name evidence="1" type="ORF">SAMN05444273_11314</name>
</gene>
<accession>A0A1M5EM51</accession>
<dbReference type="Proteomes" id="UP000184144">
    <property type="component" value="Unassembled WGS sequence"/>
</dbReference>
<keyword evidence="2" id="KW-1185">Reference proteome</keyword>
<sequence length="197" mass="21582">MSEDVTVRCQCGAFQARLRGADATNGNHGLCYCTDCQAFARHLGQFGVATDAKGGTEIYQTQPARVEILAGKDQLALLQLAPKGLYRWYAKCCNTPICNMVGNPKFSFAGFLVANIAEPEALGPIRFRYKSEQALEPVSEPSGSMIGFIARTVRAIAAERFSGRWKQTPFFGEDGRAIVKPYVLSEAEREKAYSQPS</sequence>
<dbReference type="STRING" id="1486859.SAMN05444273_11314"/>
<dbReference type="EMBL" id="FQUV01000013">
    <property type="protein sequence ID" value="SHF80256.1"/>
    <property type="molecule type" value="Genomic_DNA"/>
</dbReference>
<dbReference type="OrthoDB" id="5500342at2"/>
<dbReference type="InterPro" id="IPR046149">
    <property type="entry name" value="DUF6151"/>
</dbReference>
<protein>
    <recommendedName>
        <fullName evidence="3">CENP-V/GFA domain-containing protein</fullName>
    </recommendedName>
</protein>
<dbReference type="SUPFAM" id="SSF51316">
    <property type="entry name" value="Mss4-like"/>
    <property type="match status" value="1"/>
</dbReference>
<organism evidence="1 2">
    <name type="scientific">Litoreibacter ascidiaceicola</name>
    <dbReference type="NCBI Taxonomy" id="1486859"/>
    <lineage>
        <taxon>Bacteria</taxon>
        <taxon>Pseudomonadati</taxon>
        <taxon>Pseudomonadota</taxon>
        <taxon>Alphaproteobacteria</taxon>
        <taxon>Rhodobacterales</taxon>
        <taxon>Roseobacteraceae</taxon>
        <taxon>Litoreibacter</taxon>
    </lineage>
</organism>
<proteinExistence type="predicted"/>
<dbReference type="Gene3D" id="3.90.1590.10">
    <property type="entry name" value="glutathione-dependent formaldehyde- activating enzyme (gfa)"/>
    <property type="match status" value="1"/>
</dbReference>
<evidence type="ECO:0008006" key="3">
    <source>
        <dbReference type="Google" id="ProtNLM"/>
    </source>
</evidence>
<name>A0A1M5EM51_9RHOB</name>